<name>A0AAV2Z1X5_9STRA</name>
<feature type="compositionally biased region" description="Polar residues" evidence="7">
    <location>
        <begin position="19"/>
        <end position="33"/>
    </location>
</feature>
<evidence type="ECO:0000256" key="6">
    <source>
        <dbReference type="ARBA" id="ARBA00023242"/>
    </source>
</evidence>
<evidence type="ECO:0000256" key="5">
    <source>
        <dbReference type="ARBA" id="ARBA00023163"/>
    </source>
</evidence>
<dbReference type="InterPro" id="IPR045125">
    <property type="entry name" value="Sub1/Tcp4-like"/>
</dbReference>
<dbReference type="GO" id="GO:0060261">
    <property type="term" value="P:positive regulation of transcription initiation by RNA polymerase II"/>
    <property type="evidence" value="ECO:0007669"/>
    <property type="project" value="InterPro"/>
</dbReference>
<dbReference type="SUPFAM" id="SSF54447">
    <property type="entry name" value="ssDNA-binding transcriptional regulator domain"/>
    <property type="match status" value="2"/>
</dbReference>
<dbReference type="AlphaFoldDB" id="A0AAV2Z1X5"/>
<dbReference type="GO" id="GO:0003713">
    <property type="term" value="F:transcription coactivator activity"/>
    <property type="evidence" value="ECO:0007669"/>
    <property type="project" value="InterPro"/>
</dbReference>
<feature type="compositionally biased region" description="Basic and acidic residues" evidence="7">
    <location>
        <begin position="34"/>
        <end position="46"/>
    </location>
</feature>
<dbReference type="Proteomes" id="UP001146120">
    <property type="component" value="Unassembled WGS sequence"/>
</dbReference>
<accession>A0AAV2Z1X5</accession>
<feature type="domain" description="Transcriptional coactivator p15 (PC4) C-terminal" evidence="8">
    <location>
        <begin position="147"/>
        <end position="198"/>
    </location>
</feature>
<dbReference type="EMBL" id="DAKRPA010000080">
    <property type="protein sequence ID" value="DAZ99604.1"/>
    <property type="molecule type" value="Genomic_DNA"/>
</dbReference>
<protein>
    <recommendedName>
        <fullName evidence="8">Transcriptional coactivator p15 (PC4) C-terminal domain-containing protein</fullName>
    </recommendedName>
</protein>
<comment type="similarity">
    <text evidence="2">Belongs to the transcriptional coactivator PC4 family.</text>
</comment>
<keyword evidence="6" id="KW-0539">Nucleus</keyword>
<reference evidence="9" key="2">
    <citation type="journal article" date="2023" name="Microbiol Resour">
        <title>Decontamination and Annotation of the Draft Genome Sequence of the Oomycete Lagenidium giganteum ARSEF 373.</title>
        <authorList>
            <person name="Morgan W.R."/>
            <person name="Tartar A."/>
        </authorList>
    </citation>
    <scope>NUCLEOTIDE SEQUENCE</scope>
    <source>
        <strain evidence="9">ARSEF 373</strain>
    </source>
</reference>
<dbReference type="GO" id="GO:0005634">
    <property type="term" value="C:nucleus"/>
    <property type="evidence" value="ECO:0007669"/>
    <property type="project" value="UniProtKB-SubCell"/>
</dbReference>
<keyword evidence="10" id="KW-1185">Reference proteome</keyword>
<feature type="region of interest" description="Disordered" evidence="7">
    <location>
        <begin position="1"/>
        <end position="52"/>
    </location>
</feature>
<evidence type="ECO:0000256" key="1">
    <source>
        <dbReference type="ARBA" id="ARBA00004123"/>
    </source>
</evidence>
<keyword evidence="3" id="KW-0805">Transcription regulation</keyword>
<evidence type="ECO:0000256" key="2">
    <source>
        <dbReference type="ARBA" id="ARBA00009001"/>
    </source>
</evidence>
<gene>
    <name evidence="9" type="ORF">N0F65_001432</name>
</gene>
<dbReference type="InterPro" id="IPR003173">
    <property type="entry name" value="PC4_C"/>
</dbReference>
<evidence type="ECO:0000256" key="4">
    <source>
        <dbReference type="ARBA" id="ARBA00023125"/>
    </source>
</evidence>
<evidence type="ECO:0000313" key="10">
    <source>
        <dbReference type="Proteomes" id="UP001146120"/>
    </source>
</evidence>
<dbReference type="Gene3D" id="2.30.31.10">
    <property type="entry name" value="Transcriptional Coactivator Pc4, Chain A"/>
    <property type="match status" value="2"/>
</dbReference>
<organism evidence="9 10">
    <name type="scientific">Lagenidium giganteum</name>
    <dbReference type="NCBI Taxonomy" id="4803"/>
    <lineage>
        <taxon>Eukaryota</taxon>
        <taxon>Sar</taxon>
        <taxon>Stramenopiles</taxon>
        <taxon>Oomycota</taxon>
        <taxon>Peronosporomycetes</taxon>
        <taxon>Pythiales</taxon>
        <taxon>Pythiaceae</taxon>
    </lineage>
</organism>
<evidence type="ECO:0000313" key="9">
    <source>
        <dbReference type="EMBL" id="DAZ99604.1"/>
    </source>
</evidence>
<dbReference type="Pfam" id="PF02229">
    <property type="entry name" value="PC4"/>
    <property type="match status" value="2"/>
</dbReference>
<dbReference type="GO" id="GO:0003677">
    <property type="term" value="F:DNA binding"/>
    <property type="evidence" value="ECO:0007669"/>
    <property type="project" value="UniProtKB-KW"/>
</dbReference>
<proteinExistence type="inferred from homology"/>
<dbReference type="InterPro" id="IPR009044">
    <property type="entry name" value="ssDNA-bd_transcriptional_reg"/>
</dbReference>
<evidence type="ECO:0000256" key="7">
    <source>
        <dbReference type="SAM" id="MobiDB-lite"/>
    </source>
</evidence>
<feature type="domain" description="Transcriptional coactivator p15 (PC4) C-terminal" evidence="8">
    <location>
        <begin position="58"/>
        <end position="106"/>
    </location>
</feature>
<dbReference type="PANTHER" id="PTHR13215">
    <property type="entry name" value="RNA POLYMERASE II TRANSCRIPTIONAL COACTIVATOR"/>
    <property type="match status" value="1"/>
</dbReference>
<reference evidence="9" key="1">
    <citation type="submission" date="2022-11" db="EMBL/GenBank/DDBJ databases">
        <authorList>
            <person name="Morgan W.R."/>
            <person name="Tartar A."/>
        </authorList>
    </citation>
    <scope>NUCLEOTIDE SEQUENCE</scope>
    <source>
        <strain evidence="9">ARSEF 373</strain>
    </source>
</reference>
<keyword evidence="5" id="KW-0804">Transcription</keyword>
<sequence>MLGSRRCADGADSKVGHGLTTQQQQNDSTAQSKTKAEAKAKSDRRIQSANSQDEVVLELSTKRRVSVRRWRSSTLIDIREFYDDNGSMKPGKKGLSLSTDQWQTLMGLTSAISEAVDIVKDNNVDETSLSHIHGWIASDARDRSIVFSLSAKRRISVRFFGKAVLIDLREFYQTEGGEHKPGKKGISLSHDQWFALCELRPEVAAAIEQVGS</sequence>
<keyword evidence="4" id="KW-0238">DNA-binding</keyword>
<comment type="subcellular location">
    <subcellularLocation>
        <location evidence="1">Nucleus</location>
    </subcellularLocation>
</comment>
<comment type="caution">
    <text evidence="9">The sequence shown here is derived from an EMBL/GenBank/DDBJ whole genome shotgun (WGS) entry which is preliminary data.</text>
</comment>
<feature type="compositionally biased region" description="Basic and acidic residues" evidence="7">
    <location>
        <begin position="1"/>
        <end position="15"/>
    </location>
</feature>
<evidence type="ECO:0000256" key="3">
    <source>
        <dbReference type="ARBA" id="ARBA00023015"/>
    </source>
</evidence>
<evidence type="ECO:0000259" key="8">
    <source>
        <dbReference type="Pfam" id="PF02229"/>
    </source>
</evidence>